<protein>
    <submittedName>
        <fullName evidence="7">DDB1- and CUL4-associated factor 10-like</fullName>
    </submittedName>
</protein>
<organism evidence="6 7">
    <name type="scientific">Limulus polyphemus</name>
    <name type="common">Atlantic horseshoe crab</name>
    <dbReference type="NCBI Taxonomy" id="6850"/>
    <lineage>
        <taxon>Eukaryota</taxon>
        <taxon>Metazoa</taxon>
        <taxon>Ecdysozoa</taxon>
        <taxon>Arthropoda</taxon>
        <taxon>Chelicerata</taxon>
        <taxon>Merostomata</taxon>
        <taxon>Xiphosura</taxon>
        <taxon>Limulidae</taxon>
        <taxon>Limulus</taxon>
    </lineage>
</organism>
<dbReference type="GeneID" id="106476056"/>
<dbReference type="SMART" id="SM00320">
    <property type="entry name" value="WD40"/>
    <property type="match status" value="4"/>
</dbReference>
<dbReference type="Gene3D" id="2.130.10.10">
    <property type="entry name" value="YVTN repeat-like/Quinoprotein amine dehydrogenase"/>
    <property type="match status" value="2"/>
</dbReference>
<proteinExistence type="inferred from homology"/>
<feature type="region of interest" description="Disordered" evidence="5">
    <location>
        <begin position="349"/>
        <end position="375"/>
    </location>
</feature>
<keyword evidence="3" id="KW-0677">Repeat</keyword>
<evidence type="ECO:0000256" key="2">
    <source>
        <dbReference type="ARBA" id="ARBA00022574"/>
    </source>
</evidence>
<dbReference type="SUPFAM" id="SSF50978">
    <property type="entry name" value="WD40 repeat-like"/>
    <property type="match status" value="1"/>
</dbReference>
<dbReference type="Pfam" id="PF00400">
    <property type="entry name" value="WD40"/>
    <property type="match status" value="3"/>
</dbReference>
<dbReference type="InterPro" id="IPR015943">
    <property type="entry name" value="WD40/YVTN_repeat-like_dom_sf"/>
</dbReference>
<evidence type="ECO:0000313" key="7">
    <source>
        <dbReference type="RefSeq" id="XP_013792183.1"/>
    </source>
</evidence>
<dbReference type="RefSeq" id="XP_013792183.1">
    <property type="nucleotide sequence ID" value="XM_013936729.2"/>
</dbReference>
<sequence>SLLVAATELRSILLFDPLNHQLISTVQNAHSHCVNYARFLDSRVFATCSDDKTVALWDTRFLKHKIISLKGHSSWVKNIEYARDTGLLVTSGFDGNVYTWNINGYSEGDVTFRKVFHTKGLMRMRLTPDSSKMIISTNTGYLMVIHDLDLTRLATDLKGFKPNMYRLMQMGNTPLSDTIAFNHLFRAKRNRVELISDFPEANDALFISSLQVHPNGWCVLSRNMSSYEHSEWTCVHDIQEHSMSDKSEKDENSEAVEEEENEIIPDDEAEEEESGDSSRTASQESGGENLEDSGSSGLWERPVVHIRLNYGPQSQESQEESASTNTQRFRFGDIELRILRHRRTEPSLSFTPTITVSPSASSAEQPSTSSGEDFTVPSEAQRLAYVVANSVGPDQSPSREQPLFFLRTGSEQAARKVVLVDGNRTSQNRLRKSSKIHQNYPRLTHYSKEPNVGRGFIKELCFSTDGRLICSPYGFGVRLFTFNKNCSELCDCVPETPAQLHELCTNLCHVHYVVSTKFSPTHCQLVSGCLDGKVCFHQPIL</sequence>
<feature type="non-terminal residue" evidence="7">
    <location>
        <position position="1"/>
    </location>
</feature>
<dbReference type="PANTHER" id="PTHR14588">
    <property type="entry name" value="DDB1- AND CUL4-ASSOCIATED FACTOR 10"/>
    <property type="match status" value="1"/>
</dbReference>
<reference evidence="7" key="1">
    <citation type="submission" date="2025-08" db="UniProtKB">
        <authorList>
            <consortium name="RefSeq"/>
        </authorList>
    </citation>
    <scope>IDENTIFICATION</scope>
    <source>
        <tissue evidence="7">Muscle</tissue>
    </source>
</reference>
<feature type="repeat" description="WD" evidence="4">
    <location>
        <begin position="69"/>
        <end position="103"/>
    </location>
</feature>
<feature type="compositionally biased region" description="Basic and acidic residues" evidence="5">
    <location>
        <begin position="241"/>
        <end position="252"/>
    </location>
</feature>
<dbReference type="Proteomes" id="UP000694941">
    <property type="component" value="Unplaced"/>
</dbReference>
<evidence type="ECO:0000313" key="6">
    <source>
        <dbReference type="Proteomes" id="UP000694941"/>
    </source>
</evidence>
<dbReference type="PROSITE" id="PS00678">
    <property type="entry name" value="WD_REPEATS_1"/>
    <property type="match status" value="1"/>
</dbReference>
<accession>A0ABM1C0N2</accession>
<evidence type="ECO:0000256" key="1">
    <source>
        <dbReference type="ARBA" id="ARBA00005903"/>
    </source>
</evidence>
<dbReference type="PROSITE" id="PS50294">
    <property type="entry name" value="WD_REPEATS_REGION"/>
    <property type="match status" value="1"/>
</dbReference>
<keyword evidence="6" id="KW-1185">Reference proteome</keyword>
<dbReference type="InterPro" id="IPR001680">
    <property type="entry name" value="WD40_rpt"/>
</dbReference>
<dbReference type="PANTHER" id="PTHR14588:SF2">
    <property type="entry name" value="DDB1- AND CUL4-ASSOCIATED FACTOR 10"/>
    <property type="match status" value="1"/>
</dbReference>
<evidence type="ECO:0000256" key="3">
    <source>
        <dbReference type="ARBA" id="ARBA00022737"/>
    </source>
</evidence>
<dbReference type="InterPro" id="IPR039085">
    <property type="entry name" value="DCA10"/>
</dbReference>
<dbReference type="InterPro" id="IPR019775">
    <property type="entry name" value="WD40_repeat_CS"/>
</dbReference>
<gene>
    <name evidence="7" type="primary">LOC106476056</name>
</gene>
<evidence type="ECO:0000256" key="4">
    <source>
        <dbReference type="PROSITE-ProRule" id="PRU00221"/>
    </source>
</evidence>
<dbReference type="InterPro" id="IPR036322">
    <property type="entry name" value="WD40_repeat_dom_sf"/>
</dbReference>
<keyword evidence="2 4" id="KW-0853">WD repeat</keyword>
<feature type="compositionally biased region" description="Polar residues" evidence="5">
    <location>
        <begin position="279"/>
        <end position="296"/>
    </location>
</feature>
<feature type="compositionally biased region" description="Low complexity" evidence="5">
    <location>
        <begin position="357"/>
        <end position="370"/>
    </location>
</feature>
<evidence type="ECO:0000256" key="5">
    <source>
        <dbReference type="SAM" id="MobiDB-lite"/>
    </source>
</evidence>
<feature type="compositionally biased region" description="Acidic residues" evidence="5">
    <location>
        <begin position="253"/>
        <end position="275"/>
    </location>
</feature>
<comment type="similarity">
    <text evidence="1">Belongs to the WD repeat DCAF10 family.</text>
</comment>
<feature type="region of interest" description="Disordered" evidence="5">
    <location>
        <begin position="241"/>
        <end position="298"/>
    </location>
</feature>
<name>A0ABM1C0N2_LIMPO</name>
<dbReference type="PROSITE" id="PS50082">
    <property type="entry name" value="WD_REPEATS_2"/>
    <property type="match status" value="1"/>
</dbReference>